<proteinExistence type="inferred from homology"/>
<comment type="subcellular location">
    <subcellularLocation>
        <location evidence="1">Fimbrium</location>
    </subcellularLocation>
</comment>
<feature type="chain" id="PRO_5001533166" evidence="5">
    <location>
        <begin position="22"/>
        <end position="324"/>
    </location>
</feature>
<dbReference type="EMBL" id="HG322950">
    <property type="protein sequence ID" value="CDF83400.1"/>
    <property type="molecule type" value="Genomic_DNA"/>
</dbReference>
<evidence type="ECO:0000256" key="1">
    <source>
        <dbReference type="ARBA" id="ARBA00004561"/>
    </source>
</evidence>
<accession>A0A024HEB1</accession>
<sequence length="324" mass="34194">MKRNKTRLASLALLGAASLHAEGLIACTSKVTTTVSYPSPLLISVDFPLGSVLGTAQSVTTIDCTGDTKNYELRRSRSNAAYGMSDVEGVVQSGFIAVGVRWTNYNSATGETTLMTRTPMHDGSGPKLQLAKGVTTLTDTWELIKIGSGNLPAPGTFNMRPVAMDKVNKGTTTVVMSDLLTYQFESVEFVVPSCQAPGDLTVDMGQKRNTDFSGVGSTTAAKPIDIALQCEQNANVFITLSGDIDSSQPGTLKLSPAGQTASGVGVQILDESGEPVAFNTKLSHGQTSEAGPYTLKYQARYIQTAKTIVAGQANAALTYTLKYN</sequence>
<evidence type="ECO:0000256" key="5">
    <source>
        <dbReference type="SAM" id="SignalP"/>
    </source>
</evidence>
<keyword evidence="8" id="KW-1185">Reference proteome</keyword>
<dbReference type="STRING" id="1301098.PKB_2053"/>
<dbReference type="PATRIC" id="fig|1301098.3.peg.2044"/>
<gene>
    <name evidence="7" type="ORF">PKB_2053</name>
</gene>
<dbReference type="GO" id="GO:0009289">
    <property type="term" value="C:pilus"/>
    <property type="evidence" value="ECO:0007669"/>
    <property type="project" value="UniProtKB-SubCell"/>
</dbReference>
<reference evidence="7 8" key="2">
    <citation type="submission" date="2014-05" db="EMBL/GenBank/DDBJ databases">
        <title>Genome sequence of the 3-chlorobenzoate degrading bacterium Pseudomonas knackmussii B13 shows multiple evidence for horizontal gene transfer.</title>
        <authorList>
            <person name="Miyazaki R."/>
            <person name="Bertelli C."/>
            <person name="Falquet L."/>
            <person name="Robinson-Rechavi M."/>
            <person name="Gharib W."/>
            <person name="Roy S."/>
            <person name="Van der Meer J.R."/>
        </authorList>
    </citation>
    <scope>NUCLEOTIDE SEQUENCE [LARGE SCALE GENOMIC DNA]</scope>
    <source>
        <strain evidence="7 8">B13</strain>
    </source>
</reference>
<dbReference type="PANTHER" id="PTHR33420">
    <property type="entry name" value="FIMBRIAL SUBUNIT ELFA-RELATED"/>
    <property type="match status" value="1"/>
</dbReference>
<dbReference type="PANTHER" id="PTHR33420:SF12">
    <property type="entry name" value="FIMBRIN-LIKE PROTEIN FIMI-RELATED"/>
    <property type="match status" value="1"/>
</dbReference>
<dbReference type="KEGG" id="pkc:PKB_2053"/>
<feature type="signal peptide" evidence="5">
    <location>
        <begin position="1"/>
        <end position="21"/>
    </location>
</feature>
<dbReference type="GO" id="GO:0043709">
    <property type="term" value="P:cell adhesion involved in single-species biofilm formation"/>
    <property type="evidence" value="ECO:0007669"/>
    <property type="project" value="TreeGrafter"/>
</dbReference>
<dbReference type="Pfam" id="PF00419">
    <property type="entry name" value="Fimbrial"/>
    <property type="match status" value="1"/>
</dbReference>
<evidence type="ECO:0000259" key="6">
    <source>
        <dbReference type="Pfam" id="PF00419"/>
    </source>
</evidence>
<dbReference type="OrthoDB" id="6496051at2"/>
<evidence type="ECO:0000256" key="2">
    <source>
        <dbReference type="ARBA" id="ARBA00006671"/>
    </source>
</evidence>
<dbReference type="RefSeq" id="WP_043251352.1">
    <property type="nucleotide sequence ID" value="NZ_HG322950.1"/>
</dbReference>
<evidence type="ECO:0000313" key="7">
    <source>
        <dbReference type="EMBL" id="CDF83400.1"/>
    </source>
</evidence>
<comment type="similarity">
    <text evidence="2">Belongs to the fimbrial protein family.</text>
</comment>
<evidence type="ECO:0000256" key="3">
    <source>
        <dbReference type="ARBA" id="ARBA00022729"/>
    </source>
</evidence>
<organism evidence="7 8">
    <name type="scientific">Pseudomonas knackmussii (strain DSM 6978 / CCUG 54928 / LMG 23759 / B13)</name>
    <dbReference type="NCBI Taxonomy" id="1301098"/>
    <lineage>
        <taxon>Bacteria</taxon>
        <taxon>Pseudomonadati</taxon>
        <taxon>Pseudomonadota</taxon>
        <taxon>Gammaproteobacteria</taxon>
        <taxon>Pseudomonadales</taxon>
        <taxon>Pseudomonadaceae</taxon>
        <taxon>Pseudomonas</taxon>
    </lineage>
</organism>
<dbReference type="InterPro" id="IPR008966">
    <property type="entry name" value="Adhesion_dom_sf"/>
</dbReference>
<dbReference type="Proteomes" id="UP000025241">
    <property type="component" value="Chromosome I"/>
</dbReference>
<evidence type="ECO:0000256" key="4">
    <source>
        <dbReference type="ARBA" id="ARBA00023263"/>
    </source>
</evidence>
<dbReference type="AlphaFoldDB" id="A0A024HEB1"/>
<feature type="domain" description="Fimbrial-type adhesion" evidence="6">
    <location>
        <begin position="194"/>
        <end position="323"/>
    </location>
</feature>
<dbReference type="SUPFAM" id="SSF49401">
    <property type="entry name" value="Bacterial adhesins"/>
    <property type="match status" value="1"/>
</dbReference>
<dbReference type="InterPro" id="IPR050263">
    <property type="entry name" value="Bact_Fimbrial_Adh_Pro"/>
</dbReference>
<dbReference type="eggNOG" id="COG3539">
    <property type="taxonomic scope" value="Bacteria"/>
</dbReference>
<name>A0A024HEB1_PSEKB</name>
<dbReference type="HOGENOM" id="CLU_058392_0_1_6"/>
<dbReference type="InterPro" id="IPR036937">
    <property type="entry name" value="Adhesion_dom_fimbrial_sf"/>
</dbReference>
<protein>
    <submittedName>
        <fullName evidence="7">Hypothetical secreted protein</fullName>
    </submittedName>
</protein>
<dbReference type="Gene3D" id="2.60.40.1090">
    <property type="entry name" value="Fimbrial-type adhesion domain"/>
    <property type="match status" value="1"/>
</dbReference>
<reference evidence="7 8" key="1">
    <citation type="submission" date="2013-03" db="EMBL/GenBank/DDBJ databases">
        <authorList>
            <person name="Linke B."/>
        </authorList>
    </citation>
    <scope>NUCLEOTIDE SEQUENCE [LARGE SCALE GENOMIC DNA]</scope>
    <source>
        <strain evidence="7 8">B13</strain>
    </source>
</reference>
<evidence type="ECO:0000313" key="8">
    <source>
        <dbReference type="Proteomes" id="UP000025241"/>
    </source>
</evidence>
<keyword evidence="3 5" id="KW-0732">Signal</keyword>
<dbReference type="InterPro" id="IPR000259">
    <property type="entry name" value="Adhesion_dom_fimbrial"/>
</dbReference>
<keyword evidence="4" id="KW-0281">Fimbrium</keyword>